<keyword evidence="2" id="KW-1185">Reference proteome</keyword>
<comment type="caution">
    <text evidence="1">The sequence shown here is derived from an EMBL/GenBank/DDBJ whole genome shotgun (WGS) entry which is preliminary data.</text>
</comment>
<gene>
    <name evidence="1" type="ORF">EVOR1521_LOCUS4076</name>
</gene>
<dbReference type="Pfam" id="PF19114">
    <property type="entry name" value="EsV_1_7_cys"/>
    <property type="match status" value="3"/>
</dbReference>
<dbReference type="Gene3D" id="6.10.140.110">
    <property type="match status" value="1"/>
</dbReference>
<organism evidence="1 2">
    <name type="scientific">Effrenium voratum</name>
    <dbReference type="NCBI Taxonomy" id="2562239"/>
    <lineage>
        <taxon>Eukaryota</taxon>
        <taxon>Sar</taxon>
        <taxon>Alveolata</taxon>
        <taxon>Dinophyceae</taxon>
        <taxon>Suessiales</taxon>
        <taxon>Symbiodiniaceae</taxon>
        <taxon>Effrenium</taxon>
    </lineage>
</organism>
<feature type="non-terminal residue" evidence="1">
    <location>
        <position position="263"/>
    </location>
</feature>
<accession>A0AA36HSN2</accession>
<dbReference type="SMART" id="SM01425">
    <property type="entry name" value="EsV_1_7"/>
    <property type="match status" value="3"/>
</dbReference>
<dbReference type="Proteomes" id="UP001178507">
    <property type="component" value="Unassembled WGS sequence"/>
</dbReference>
<dbReference type="AlphaFoldDB" id="A0AA36HSN2"/>
<reference evidence="1" key="1">
    <citation type="submission" date="2023-08" db="EMBL/GenBank/DDBJ databases">
        <authorList>
            <person name="Chen Y."/>
            <person name="Shah S."/>
            <person name="Dougan E. K."/>
            <person name="Thang M."/>
            <person name="Chan C."/>
        </authorList>
    </citation>
    <scope>NUCLEOTIDE SEQUENCE</scope>
</reference>
<dbReference type="EMBL" id="CAUJNA010000260">
    <property type="protein sequence ID" value="CAJ1374547.1"/>
    <property type="molecule type" value="Genomic_DNA"/>
</dbReference>
<proteinExistence type="predicted"/>
<dbReference type="InterPro" id="IPR043822">
    <property type="entry name" value="EsV_1_7_cys"/>
</dbReference>
<protein>
    <submittedName>
        <fullName evidence="1">Uncharacterized protein</fullName>
    </submittedName>
</protein>
<evidence type="ECO:0000313" key="2">
    <source>
        <dbReference type="Proteomes" id="UP001178507"/>
    </source>
</evidence>
<evidence type="ECO:0000313" key="1">
    <source>
        <dbReference type="EMBL" id="CAJ1374547.1"/>
    </source>
</evidence>
<sequence>MMDIKNPKCRCGRARPYFGKPGDARATCCAKCKEDGMVNIKSARCRCGRARPSFGMPGDARATCCTKCREDGMVDIVSLRCLVCGKRARYPDATGKRRQFCALHAAQVGAHVLSSSNFSRAASNCFDMLEEEVGYRFPFRHRFDAATGTWSGKEFAGLIPKRALLPDAYHPERREVVEFLGNYYHGFPVEHPRHSSFICVGSKPAPDAYRDTMERLDLFTGEGLRVFYIWEHEFVEWRKRAAAGEALPITSLLRRHEPKHTSR</sequence>
<name>A0AA36HSN2_9DINO</name>